<name>A0A6G1X7H5_9BACI</name>
<evidence type="ECO:0000313" key="3">
    <source>
        <dbReference type="Proteomes" id="UP000480185"/>
    </source>
</evidence>
<dbReference type="RefSeq" id="WP_153728668.1">
    <property type="nucleotide sequence ID" value="NZ_WJNH01000006.1"/>
</dbReference>
<dbReference type="InterPro" id="IPR005302">
    <property type="entry name" value="MoCF_Sase_C"/>
</dbReference>
<gene>
    <name evidence="2" type="ORF">GH754_10600</name>
</gene>
<evidence type="ECO:0000259" key="1">
    <source>
        <dbReference type="PROSITE" id="PS51340"/>
    </source>
</evidence>
<dbReference type="PANTHER" id="PTHR30212:SF2">
    <property type="entry name" value="PROTEIN YIIM"/>
    <property type="match status" value="1"/>
</dbReference>
<dbReference type="InterPro" id="IPR011037">
    <property type="entry name" value="Pyrv_Knase-like_insert_dom_sf"/>
</dbReference>
<proteinExistence type="predicted"/>
<protein>
    <submittedName>
        <fullName evidence="2">MOSC domain-containing protein</fullName>
    </submittedName>
</protein>
<comment type="caution">
    <text evidence="2">The sequence shown here is derived from an EMBL/GenBank/DDBJ whole genome shotgun (WGS) entry which is preliminary data.</text>
</comment>
<evidence type="ECO:0000313" key="2">
    <source>
        <dbReference type="EMBL" id="MRG86758.1"/>
    </source>
</evidence>
<reference evidence="2 3" key="1">
    <citation type="submission" date="2019-11" db="EMBL/GenBank/DDBJ databases">
        <authorList>
            <person name="Li J."/>
        </authorList>
    </citation>
    <scope>NUCLEOTIDE SEQUENCE [LARGE SCALE GENOMIC DNA]</scope>
    <source>
        <strain evidence="2 3">J4</strain>
    </source>
</reference>
<dbReference type="Gene3D" id="2.40.33.20">
    <property type="entry name" value="PK beta-barrel domain-like"/>
    <property type="match status" value="1"/>
</dbReference>
<dbReference type="GO" id="GO:0030170">
    <property type="term" value="F:pyridoxal phosphate binding"/>
    <property type="evidence" value="ECO:0007669"/>
    <property type="project" value="InterPro"/>
</dbReference>
<dbReference type="Pfam" id="PF03475">
    <property type="entry name" value="YiiM_3-alpha"/>
    <property type="match status" value="1"/>
</dbReference>
<dbReference type="SUPFAM" id="SSF50800">
    <property type="entry name" value="PK beta-barrel domain-like"/>
    <property type="match status" value="1"/>
</dbReference>
<dbReference type="Pfam" id="PF03473">
    <property type="entry name" value="MOSC"/>
    <property type="match status" value="1"/>
</dbReference>
<dbReference type="OrthoDB" id="9786134at2"/>
<dbReference type="InterPro" id="IPR005163">
    <property type="entry name" value="Tri_helical_YiiM-like"/>
</dbReference>
<dbReference type="EMBL" id="WJNH01000006">
    <property type="protein sequence ID" value="MRG86758.1"/>
    <property type="molecule type" value="Genomic_DNA"/>
</dbReference>
<dbReference type="PANTHER" id="PTHR30212">
    <property type="entry name" value="PROTEIN YIIM"/>
    <property type="match status" value="1"/>
</dbReference>
<dbReference type="GO" id="GO:0003824">
    <property type="term" value="F:catalytic activity"/>
    <property type="evidence" value="ECO:0007669"/>
    <property type="project" value="InterPro"/>
</dbReference>
<organism evidence="2 3">
    <name type="scientific">Salinibacillus xinjiangensis</name>
    <dbReference type="NCBI Taxonomy" id="1229268"/>
    <lineage>
        <taxon>Bacteria</taxon>
        <taxon>Bacillati</taxon>
        <taxon>Bacillota</taxon>
        <taxon>Bacilli</taxon>
        <taxon>Bacillales</taxon>
        <taxon>Bacillaceae</taxon>
        <taxon>Salinibacillus</taxon>
    </lineage>
</organism>
<keyword evidence="3" id="KW-1185">Reference proteome</keyword>
<dbReference type="AlphaFoldDB" id="A0A6G1X7H5"/>
<dbReference type="PROSITE" id="PS51340">
    <property type="entry name" value="MOSC"/>
    <property type="match status" value="1"/>
</dbReference>
<dbReference type="Proteomes" id="UP000480185">
    <property type="component" value="Unassembled WGS sequence"/>
</dbReference>
<sequence length="236" mass="26959">MSKPSIQKLLIGKAKRIGDSAASNPMDREWVSGIFKENISDNVWLGKNGLTGDEVGDKKNHGGPEKAVFAYPTKHYDDWKKELDVDTIGIGAMGENLAVNNMEEHSVCIGDSYQIGDAVIQVAQPRQPCWKPARRFRIMDFALRIQQSGRTGWYFRVLHEGFVHEKLELTLLERPYPQWTIAKCNEVMHEKKDDLKLAEELISCEFLAENWKRTLTKRLNGKQSSVEKRVFGPNRD</sequence>
<accession>A0A6G1X7H5</accession>
<dbReference type="GO" id="GO:0030151">
    <property type="term" value="F:molybdenum ion binding"/>
    <property type="evidence" value="ECO:0007669"/>
    <property type="project" value="InterPro"/>
</dbReference>
<dbReference type="InterPro" id="IPR052353">
    <property type="entry name" value="Benzoxazolinone_Detox_Enz"/>
</dbReference>
<feature type="domain" description="MOSC" evidence="1">
    <location>
        <begin position="37"/>
        <end position="172"/>
    </location>
</feature>